<evidence type="ECO:0000313" key="6">
    <source>
        <dbReference type="EMBL" id="NBI35452.1"/>
    </source>
</evidence>
<feature type="domain" description="Cell envelope-related transcriptional attenuator" evidence="4">
    <location>
        <begin position="211"/>
        <end position="333"/>
    </location>
</feature>
<protein>
    <submittedName>
        <fullName evidence="6">LytR family transcriptional regulator</fullName>
    </submittedName>
</protein>
<proteinExistence type="inferred from homology"/>
<sequence>MACPVARSDSFKPRRSRRTSRDIRSNVVGTHAGVGRLSERPTNASAVGFSNPRKQRRASRGYVSSVLKVDDAAAPRKGGRVGARRFDREVHRKRRVKTAVAIVAALAVAIVVAVAVGVAVLLGSIDSRLALGDSNAASALQPASKEGSFYSLVLADFSVEGDVAPERVRSSSADDLHSLDVSDTAVDGLAASGSASSAPVTVGSADQAQSNDAFALVHVDTENRTAQVIAIPSNVVSAGDDGLLYTLSDLWDHLGDAGVVEAVSSLAEVPITHVLKIDSDGLRSLVDALDGISVEVGEEIDDPRAGSVYVPAGQQQVDGAGALTMVRATNLSGGAQQMAANRIEVLRSLSAKLLSLDSLGFYALIDRLPGCLRTDESTGEVNHLITSMASVGVGAISGAMLPGDDISRDGIVIYRVDEGAWGDYLASMSQGQAPVVSQESAPRVDPSSFTVFVKNGSGVSGAAASISDSLEDRGFNVEGIGNTDIEAYDETLVVYAADEFQTAAQSVAQQLGVGRVISDYADFYHLETDVLVIVGRDWKPAE</sequence>
<keyword evidence="3" id="KW-0812">Transmembrane</keyword>
<name>A0A7C9NVA8_9BACT</name>
<dbReference type="EMBL" id="QWKH01000124">
    <property type="protein sequence ID" value="NBI35452.1"/>
    <property type="molecule type" value="Genomic_DNA"/>
</dbReference>
<feature type="transmembrane region" description="Helical" evidence="3">
    <location>
        <begin position="98"/>
        <end position="122"/>
    </location>
</feature>
<dbReference type="Pfam" id="PF13399">
    <property type="entry name" value="LytR_C"/>
    <property type="match status" value="1"/>
</dbReference>
<dbReference type="Gene3D" id="3.30.70.2390">
    <property type="match status" value="1"/>
</dbReference>
<dbReference type="PANTHER" id="PTHR33392:SF6">
    <property type="entry name" value="POLYISOPRENYL-TEICHOIC ACID--PEPTIDOGLYCAN TEICHOIC ACID TRANSFERASE TAGU"/>
    <property type="match status" value="1"/>
</dbReference>
<evidence type="ECO:0000256" key="2">
    <source>
        <dbReference type="SAM" id="MobiDB-lite"/>
    </source>
</evidence>
<keyword evidence="3" id="KW-1133">Transmembrane helix</keyword>
<comment type="similarity">
    <text evidence="1">Belongs to the LytR/CpsA/Psr (LCP) family.</text>
</comment>
<dbReference type="AlphaFoldDB" id="A0A7C9NVA8"/>
<evidence type="ECO:0000256" key="1">
    <source>
        <dbReference type="ARBA" id="ARBA00006068"/>
    </source>
</evidence>
<evidence type="ECO:0000259" key="5">
    <source>
        <dbReference type="Pfam" id="PF13399"/>
    </source>
</evidence>
<keyword evidence="3" id="KW-0472">Membrane</keyword>
<feature type="region of interest" description="Disordered" evidence="2">
    <location>
        <begin position="1"/>
        <end position="24"/>
    </location>
</feature>
<feature type="domain" description="LytR/CpsA/Psr regulator C-terminal" evidence="5">
    <location>
        <begin position="449"/>
        <end position="538"/>
    </location>
</feature>
<accession>A0A7C9NVA8</accession>
<dbReference type="Gene3D" id="3.40.630.190">
    <property type="entry name" value="LCP protein"/>
    <property type="match status" value="1"/>
</dbReference>
<dbReference type="PANTHER" id="PTHR33392">
    <property type="entry name" value="POLYISOPRENYL-TEICHOIC ACID--PEPTIDOGLYCAN TEICHOIC ACID TRANSFERASE TAGU"/>
    <property type="match status" value="1"/>
</dbReference>
<evidence type="ECO:0000256" key="3">
    <source>
        <dbReference type="SAM" id="Phobius"/>
    </source>
</evidence>
<dbReference type="Pfam" id="PF03816">
    <property type="entry name" value="LytR_cpsA_psr"/>
    <property type="match status" value="1"/>
</dbReference>
<dbReference type="InterPro" id="IPR027381">
    <property type="entry name" value="LytR/CpsA/Psr_C"/>
</dbReference>
<dbReference type="InterPro" id="IPR004474">
    <property type="entry name" value="LytR_CpsA_psr"/>
</dbReference>
<feature type="region of interest" description="Disordered" evidence="2">
    <location>
        <begin position="40"/>
        <end position="59"/>
    </location>
</feature>
<gene>
    <name evidence="6" type="ORF">D1639_10530</name>
</gene>
<dbReference type="InterPro" id="IPR050922">
    <property type="entry name" value="LytR/CpsA/Psr_CW_biosynth"/>
</dbReference>
<evidence type="ECO:0000259" key="4">
    <source>
        <dbReference type="Pfam" id="PF03816"/>
    </source>
</evidence>
<organism evidence="6">
    <name type="scientific">Muribaculaceae bacterium Z82</name>
    <dbReference type="NCBI Taxonomy" id="2304548"/>
    <lineage>
        <taxon>Bacteria</taxon>
        <taxon>Pseudomonadati</taxon>
        <taxon>Bacteroidota</taxon>
        <taxon>Bacteroidia</taxon>
        <taxon>Bacteroidales</taxon>
        <taxon>Muribaculaceae</taxon>
    </lineage>
</organism>
<reference evidence="6" key="1">
    <citation type="submission" date="2018-08" db="EMBL/GenBank/DDBJ databases">
        <title>Murine metabolic-syndrome-specific gut microbial biobank.</title>
        <authorList>
            <person name="Liu C."/>
        </authorList>
    </citation>
    <scope>NUCLEOTIDE SEQUENCE [LARGE SCALE GENOMIC DNA]</scope>
    <source>
        <strain evidence="6">Z82</strain>
    </source>
</reference>
<comment type="caution">
    <text evidence="6">The sequence shown here is derived from an EMBL/GenBank/DDBJ whole genome shotgun (WGS) entry which is preliminary data.</text>
</comment>